<proteinExistence type="predicted"/>
<dbReference type="PANTHER" id="PTHR46254:SF6">
    <property type="entry name" value="HIGH MOBILITY GROUP AT-HOOK 2"/>
    <property type="match status" value="1"/>
</dbReference>
<keyword evidence="1" id="KW-0812">Transmembrane</keyword>
<reference evidence="2 3" key="1">
    <citation type="submission" date="2012-03" db="EMBL/GenBank/DDBJ databases">
        <title>Whole Genome Assembly of Papio anubis.</title>
        <authorList>
            <person name="Liu Y.L."/>
            <person name="Abraham K.A."/>
            <person name="Akbar H.A."/>
            <person name="Ali S.A."/>
            <person name="Anosike U.A."/>
            <person name="Aqrawi P.A."/>
            <person name="Arias F.A."/>
            <person name="Attaway T.A."/>
            <person name="Awwad R.A."/>
            <person name="Babu C.B."/>
            <person name="Bandaranaike D.B."/>
            <person name="Battles P.B."/>
            <person name="Bell A.B."/>
            <person name="Beltran B.B."/>
            <person name="Berhane-Mersha D.B."/>
            <person name="Bess C.B."/>
            <person name="Bickham C.B."/>
            <person name="Bolden T.B."/>
            <person name="Carter K.C."/>
            <person name="Chau D.C."/>
            <person name="Chavez A.C."/>
            <person name="Clerc-Blankenburg K.C."/>
            <person name="Coyle M.C."/>
            <person name="Dao M.D."/>
            <person name="Davila M.L.D."/>
            <person name="Davy-Carroll L.D."/>
            <person name="Denson S.D."/>
            <person name="Dinh H.D."/>
            <person name="Fernandez S.F."/>
            <person name="Fernando P.F."/>
            <person name="Forbes L.F."/>
            <person name="Francis C.F."/>
            <person name="Francisco L.F."/>
            <person name="Fu Q.F."/>
            <person name="Garcia-Iii R.G."/>
            <person name="Garrett T.G."/>
            <person name="Gross S.G."/>
            <person name="Gubbala S.G."/>
            <person name="Hirani K.H."/>
            <person name="Hogues M.H."/>
            <person name="Hollins B.H."/>
            <person name="Jackson L.J."/>
            <person name="Javaid M.J."/>
            <person name="Jhangiani S.J."/>
            <person name="Johnson A.J."/>
            <person name="Johnson B.J."/>
            <person name="Jones J.J."/>
            <person name="Joshi V.J."/>
            <person name="Kalu J.K."/>
            <person name="Khan N.K."/>
            <person name="Korchina V.K."/>
            <person name="Kovar C.K."/>
            <person name="Lago L.L."/>
            <person name="Lara F.L."/>
            <person name="Le T.-K.L."/>
            <person name="Lee S.L."/>
            <person name="Legall-Iii F.L."/>
            <person name="Lemon S.L."/>
            <person name="Liu J.L."/>
            <person name="Liu Y.-S.L."/>
            <person name="Liyanage D.L."/>
            <person name="Lopez J.L."/>
            <person name="Lorensuhewa L.L."/>
            <person name="Mata R.M."/>
            <person name="Mathew T.M."/>
            <person name="Mercado C.M."/>
            <person name="Mercado I.M."/>
            <person name="Morales K.M."/>
            <person name="Morgan M.M."/>
            <person name="Munidasa M.M."/>
            <person name="Ngo D.N."/>
            <person name="Nguyen L.N."/>
            <person name="Nguyen T.N."/>
            <person name="Nguyen N.N."/>
            <person name="Obregon M.O."/>
            <person name="Okwuonu G.O."/>
            <person name="Ongeri F.O."/>
            <person name="Onwere C.O."/>
            <person name="Osifeso I.O."/>
            <person name="Parra A.P."/>
            <person name="Patil S.P."/>
            <person name="Perez A.P."/>
            <person name="Perez Y.P."/>
            <person name="Pham C.P."/>
            <person name="Pu L.-L.P."/>
            <person name="Puazo M.P."/>
            <person name="Quiroz J.Q."/>
            <person name="Rouhana J.R."/>
            <person name="Ruiz M.R."/>
            <person name="Ruiz S.-J.R."/>
            <person name="Saada N.S."/>
            <person name="Santibanez J.S."/>
            <person name="Scheel M.S."/>
            <person name="Schneider B.S."/>
            <person name="Simmons D.S."/>
            <person name="Sisson I.S."/>
            <person name="Tang L.-Y.T."/>
            <person name="Thornton R.T."/>
            <person name="Tisius J.T."/>
            <person name="Toledanes G.T."/>
            <person name="Trejos Z.T."/>
            <person name="Usmani K.U."/>
            <person name="Varghese R.V."/>
            <person name="Vattathil S.V."/>
            <person name="Vee V.V."/>
            <person name="Walker D.W."/>
            <person name="Weissenberger G.W."/>
            <person name="White C.W."/>
            <person name="Williams A.W."/>
            <person name="Woodworth J.W."/>
            <person name="Wright R.W."/>
            <person name="Zhu Y.Z."/>
            <person name="Han Y.H."/>
            <person name="Newsham I.N."/>
            <person name="Nazareth L.N."/>
            <person name="Worley K.W."/>
            <person name="Muzny D.M."/>
            <person name="Rogers J.R."/>
            <person name="Gibbs R.G."/>
        </authorList>
    </citation>
    <scope>NUCLEOTIDE SEQUENCE [LARGE SCALE GENOMIC DNA]</scope>
</reference>
<accession>A0A8I5MXK3</accession>
<keyword evidence="1" id="KW-1133">Transmembrane helix</keyword>
<dbReference type="GeneTree" id="ENSGT00940000161627"/>
<name>A0A8I5MXK3_PAPAN</name>
<dbReference type="AlphaFoldDB" id="A0A8I5MXK3"/>
<reference evidence="2" key="3">
    <citation type="submission" date="2025-09" db="UniProtKB">
        <authorList>
            <consortium name="Ensembl"/>
        </authorList>
    </citation>
    <scope>IDENTIFICATION</scope>
</reference>
<protein>
    <submittedName>
        <fullName evidence="2">Uncharacterized protein</fullName>
    </submittedName>
</protein>
<evidence type="ECO:0000256" key="1">
    <source>
        <dbReference type="SAM" id="Phobius"/>
    </source>
</evidence>
<keyword evidence="1" id="KW-0472">Membrane</keyword>
<dbReference type="Proteomes" id="UP000028761">
    <property type="component" value="Chromosome 11"/>
</dbReference>
<dbReference type="Ensembl" id="ENSPANT00000079137.1">
    <property type="protein sequence ID" value="ENSPANP00000049382.1"/>
    <property type="gene ID" value="ENSPANG00000047231.1"/>
</dbReference>
<evidence type="ECO:0000313" key="3">
    <source>
        <dbReference type="Proteomes" id="UP000028761"/>
    </source>
</evidence>
<keyword evidence="3" id="KW-1185">Reference proteome</keyword>
<reference evidence="2" key="2">
    <citation type="submission" date="2025-08" db="UniProtKB">
        <authorList>
            <consortium name="Ensembl"/>
        </authorList>
    </citation>
    <scope>IDENTIFICATION</scope>
</reference>
<evidence type="ECO:0000313" key="2">
    <source>
        <dbReference type="Ensembl" id="ENSPANP00000049382.1"/>
    </source>
</evidence>
<feature type="transmembrane region" description="Helical" evidence="1">
    <location>
        <begin position="21"/>
        <end position="41"/>
    </location>
</feature>
<dbReference type="PANTHER" id="PTHR46254">
    <property type="entry name" value="PROTEIN GVQW1-RELATED"/>
    <property type="match status" value="1"/>
</dbReference>
<sequence>KKKIHKGASWEEWESTLFVSAKADSTGIFFFFFFFFFFVVVETECCSISQPGVQWCDLGSWQPPPPRFKRFSCLSLSSSWDYRCPPPCPVNFCIFSRNRVSPRWPGWS</sequence>
<organism evidence="2 3">
    <name type="scientific">Papio anubis</name>
    <name type="common">Olive baboon</name>
    <dbReference type="NCBI Taxonomy" id="9555"/>
    <lineage>
        <taxon>Eukaryota</taxon>
        <taxon>Metazoa</taxon>
        <taxon>Chordata</taxon>
        <taxon>Craniata</taxon>
        <taxon>Vertebrata</taxon>
        <taxon>Euteleostomi</taxon>
        <taxon>Mammalia</taxon>
        <taxon>Eutheria</taxon>
        <taxon>Euarchontoglires</taxon>
        <taxon>Primates</taxon>
        <taxon>Haplorrhini</taxon>
        <taxon>Catarrhini</taxon>
        <taxon>Cercopithecidae</taxon>
        <taxon>Cercopithecinae</taxon>
        <taxon>Papio</taxon>
    </lineage>
</organism>